<evidence type="ECO:0000256" key="5">
    <source>
        <dbReference type="ARBA" id="ARBA00023186"/>
    </source>
</evidence>
<dbReference type="GO" id="GO:0005739">
    <property type="term" value="C:mitochondrion"/>
    <property type="evidence" value="ECO:0007669"/>
    <property type="project" value="EnsemblPlants"/>
</dbReference>
<keyword evidence="11" id="KW-1185">Reference proteome</keyword>
<dbReference type="PROSITE" id="PS51903">
    <property type="entry name" value="CLP_R"/>
    <property type="match status" value="1"/>
</dbReference>
<dbReference type="InterPro" id="IPR027417">
    <property type="entry name" value="P-loop_NTPase"/>
</dbReference>
<keyword evidence="5 7" id="KW-0143">Chaperone</keyword>
<dbReference type="InterPro" id="IPR018368">
    <property type="entry name" value="ClpA/B_CS1"/>
</dbReference>
<dbReference type="SUPFAM" id="SSF81923">
    <property type="entry name" value="Double Clp-N motif"/>
    <property type="match status" value="1"/>
</dbReference>
<evidence type="ECO:0000256" key="8">
    <source>
        <dbReference type="SAM" id="Coils"/>
    </source>
</evidence>
<dbReference type="InterPro" id="IPR036628">
    <property type="entry name" value="Clp_N_dom_sf"/>
</dbReference>
<keyword evidence="4 7" id="KW-0067">ATP-binding</keyword>
<dbReference type="eggNOG" id="KOG1051">
    <property type="taxonomic scope" value="Eukaryota"/>
</dbReference>
<dbReference type="PRINTS" id="PR00300">
    <property type="entry name" value="CLPPROTEASEA"/>
</dbReference>
<keyword evidence="3 7" id="KW-0547">Nucleotide-binding</keyword>
<dbReference type="SMART" id="SM00382">
    <property type="entry name" value="AAA"/>
    <property type="match status" value="1"/>
</dbReference>
<dbReference type="FunFam" id="1.10.1780.10:FF:000006">
    <property type="entry name" value="Chaperone protein ClpB3, chloroplastic"/>
    <property type="match status" value="1"/>
</dbReference>
<dbReference type="SMART" id="SM01086">
    <property type="entry name" value="ClpB_D2-small"/>
    <property type="match status" value="1"/>
</dbReference>
<dbReference type="FunFam" id="3.40.50.300:FF:000120">
    <property type="entry name" value="ATP-dependent chaperone ClpB"/>
    <property type="match status" value="1"/>
</dbReference>
<dbReference type="PROSITE" id="PS00870">
    <property type="entry name" value="CLPAB_1"/>
    <property type="match status" value="1"/>
</dbReference>
<feature type="coiled-coil region" evidence="8">
    <location>
        <begin position="536"/>
        <end position="657"/>
    </location>
</feature>
<dbReference type="Gene3D" id="3.40.50.300">
    <property type="entry name" value="P-loop containing nucleotide triphosphate hydrolases"/>
    <property type="match status" value="3"/>
</dbReference>
<dbReference type="FunFam" id="1.10.8.60:FF:000017">
    <property type="entry name" value="ATP-dependent chaperone ClpB"/>
    <property type="match status" value="1"/>
</dbReference>
<dbReference type="Pfam" id="PF10431">
    <property type="entry name" value="ClpB_D2-small"/>
    <property type="match status" value="1"/>
</dbReference>
<dbReference type="HOGENOM" id="CLU_005070_4_0_1"/>
<dbReference type="GO" id="GO:0034605">
    <property type="term" value="P:cellular response to heat"/>
    <property type="evidence" value="ECO:0007669"/>
    <property type="project" value="TreeGrafter"/>
</dbReference>
<dbReference type="CDD" id="cd19499">
    <property type="entry name" value="RecA-like_ClpB_Hsp104-like"/>
    <property type="match status" value="1"/>
</dbReference>
<dbReference type="InterPro" id="IPR019489">
    <property type="entry name" value="Clp_ATPase_C"/>
</dbReference>
<evidence type="ECO:0000256" key="7">
    <source>
        <dbReference type="RuleBase" id="RU004432"/>
    </source>
</evidence>
<feature type="domain" description="Clp R" evidence="9">
    <location>
        <begin position="102"/>
        <end position="245"/>
    </location>
</feature>
<comment type="similarity">
    <text evidence="1 7">Belongs to the ClpA/ClpB family.</text>
</comment>
<dbReference type="PROSITE" id="PS00871">
    <property type="entry name" value="CLPAB_2"/>
    <property type="match status" value="1"/>
</dbReference>
<dbReference type="STRING" id="4536.A0A0E0G2L2"/>
<dbReference type="InterPro" id="IPR050130">
    <property type="entry name" value="ClpA_ClpB"/>
</dbReference>
<evidence type="ECO:0000256" key="1">
    <source>
        <dbReference type="ARBA" id="ARBA00008675"/>
    </source>
</evidence>
<evidence type="ECO:0000256" key="2">
    <source>
        <dbReference type="ARBA" id="ARBA00022737"/>
    </source>
</evidence>
<organism evidence="10">
    <name type="scientific">Oryza nivara</name>
    <name type="common">Indian wild rice</name>
    <name type="synonym">Oryza sativa f. spontanea</name>
    <dbReference type="NCBI Taxonomy" id="4536"/>
    <lineage>
        <taxon>Eukaryota</taxon>
        <taxon>Viridiplantae</taxon>
        <taxon>Streptophyta</taxon>
        <taxon>Embryophyta</taxon>
        <taxon>Tracheophyta</taxon>
        <taxon>Spermatophyta</taxon>
        <taxon>Magnoliopsida</taxon>
        <taxon>Liliopsida</taxon>
        <taxon>Poales</taxon>
        <taxon>Poaceae</taxon>
        <taxon>BOP clade</taxon>
        <taxon>Oryzoideae</taxon>
        <taxon>Oryzeae</taxon>
        <taxon>Oryzinae</taxon>
        <taxon>Oryza</taxon>
    </lineage>
</organism>
<evidence type="ECO:0000256" key="3">
    <source>
        <dbReference type="ARBA" id="ARBA00022741"/>
    </source>
</evidence>
<evidence type="ECO:0000256" key="4">
    <source>
        <dbReference type="ARBA" id="ARBA00022840"/>
    </source>
</evidence>
<dbReference type="AlphaFoldDB" id="A0A0E0G2L2"/>
<dbReference type="FunFam" id="3.40.50.300:FF:000025">
    <property type="entry name" value="ATP-dependent Clp protease subunit"/>
    <property type="match status" value="1"/>
</dbReference>
<keyword evidence="2 6" id="KW-0677">Repeat</keyword>
<dbReference type="Proteomes" id="UP000006591">
    <property type="component" value="Chromosome 2"/>
</dbReference>
<reference evidence="10" key="2">
    <citation type="submission" date="2018-04" db="EMBL/GenBank/DDBJ databases">
        <title>OnivRS2 (Oryza nivara Reference Sequence Version 2).</title>
        <authorList>
            <person name="Zhang J."/>
            <person name="Kudrna D."/>
            <person name="Lee S."/>
            <person name="Talag J."/>
            <person name="Rajasekar S."/>
            <person name="Welchert J."/>
            <person name="Hsing Y.-I."/>
            <person name="Wing R.A."/>
        </authorList>
    </citation>
    <scope>NUCLEOTIDE SEQUENCE [LARGE SCALE GENOMIC DNA]</scope>
    <source>
        <strain evidence="10">SL10</strain>
    </source>
</reference>
<evidence type="ECO:0000313" key="10">
    <source>
        <dbReference type="EnsemblPlants" id="ONIVA02G07210.1"/>
    </source>
</evidence>
<dbReference type="InterPro" id="IPR041546">
    <property type="entry name" value="ClpA/ClpB_AAA_lid"/>
</dbReference>
<dbReference type="InterPro" id="IPR003959">
    <property type="entry name" value="ATPase_AAA_core"/>
</dbReference>
<dbReference type="SUPFAM" id="SSF52540">
    <property type="entry name" value="P-loop containing nucleoside triphosphate hydrolases"/>
    <property type="match status" value="2"/>
</dbReference>
<keyword evidence="8" id="KW-0175">Coiled coil</keyword>
<accession>A0A0E0G2L2</accession>
<dbReference type="GO" id="GO:0005524">
    <property type="term" value="F:ATP binding"/>
    <property type="evidence" value="ECO:0007669"/>
    <property type="project" value="UniProtKB-KW"/>
</dbReference>
<dbReference type="PANTHER" id="PTHR11638">
    <property type="entry name" value="ATP-DEPENDENT CLP PROTEASE"/>
    <property type="match status" value="1"/>
</dbReference>
<dbReference type="OMA" id="IDLHYTK"/>
<dbReference type="InterPro" id="IPR001270">
    <property type="entry name" value="ClpA/B"/>
</dbReference>
<dbReference type="PANTHER" id="PTHR11638:SF86">
    <property type="entry name" value="CHAPERONE PROTEIN CLPB4, MITOCHONDRIAL"/>
    <property type="match status" value="1"/>
</dbReference>
<dbReference type="Pfam" id="PF00004">
    <property type="entry name" value="AAA"/>
    <property type="match status" value="1"/>
</dbReference>
<evidence type="ECO:0000259" key="9">
    <source>
        <dbReference type="PROSITE" id="PS51903"/>
    </source>
</evidence>
<dbReference type="InterPro" id="IPR004176">
    <property type="entry name" value="Clp_R_N"/>
</dbReference>
<protein>
    <recommendedName>
        <fullName evidence="9">Clp R domain-containing protein</fullName>
    </recommendedName>
</protein>
<dbReference type="EnsemblPlants" id="ONIVA02G07210.1">
    <property type="protein sequence ID" value="ONIVA02G07210.1"/>
    <property type="gene ID" value="ONIVA02G07210"/>
</dbReference>
<name>A0A0E0G2L2_ORYNI</name>
<dbReference type="InterPro" id="IPR003593">
    <property type="entry name" value="AAA+_ATPase"/>
</dbReference>
<dbReference type="Pfam" id="PF02861">
    <property type="entry name" value="Clp_N"/>
    <property type="match status" value="1"/>
</dbReference>
<dbReference type="CDD" id="cd00009">
    <property type="entry name" value="AAA"/>
    <property type="match status" value="1"/>
</dbReference>
<dbReference type="Pfam" id="PF17871">
    <property type="entry name" value="AAA_lid_9"/>
    <property type="match status" value="1"/>
</dbReference>
<evidence type="ECO:0000256" key="6">
    <source>
        <dbReference type="PROSITE-ProRule" id="PRU01251"/>
    </source>
</evidence>
<dbReference type="Pfam" id="PF07724">
    <property type="entry name" value="AAA_2"/>
    <property type="match status" value="1"/>
</dbReference>
<evidence type="ECO:0000313" key="11">
    <source>
        <dbReference type="Proteomes" id="UP000006591"/>
    </source>
</evidence>
<dbReference type="Gene3D" id="1.10.1780.10">
    <property type="entry name" value="Clp, N-terminal domain"/>
    <property type="match status" value="1"/>
</dbReference>
<proteinExistence type="inferred from homology"/>
<dbReference type="Gramene" id="ONIVA02G07210.1">
    <property type="protein sequence ID" value="ONIVA02G07210.1"/>
    <property type="gene ID" value="ONIVA02G07210"/>
</dbReference>
<sequence>MSRATAVSRLARAARAARAAAAARRHHAGGRDPLRALASLAGDASASAGGGARRPAWFAPPMGRLGGGGLLVPPPPPPPQRRLFHPTQAARYSTSSSSQITPGEFTEMAWEGVVGAVDAARMSKQQVVEAEHLMKALLEQKDGLARRIFSKAGIDNTSVLQATDEFISRQPKVVGDTSGPIIGSSFVSILDNARKHKKEYADEFVSVEHILRAFTEDKRFGQQLFRDLKIGENELKEAISAVRGSQRVTDQIVFLQRYLFVQLSIHNLRGDSANGNGFVSARWFFMLALKCTQCDCLITLGIITLFMVLLPDPEGKYQALEKYGIDMTELARRGKLDPVIGRDDERIVRGDVPEPLQNRKLISLDMGALLAGAKFQGQFEERLKAVLKEITASNGQIILFIDEIHTIVGAGAAGGAMDAGNLLKPMLGRGELRCIGATTLDEYRKYIEKDAALERRFQQVYCGEPAVEDTISILRGLRERYELHHGVKISDGALVSAAVLSDRYITGRFLPDKAIDLVDEAAAKLKMEITSKPIELDEVDREIIRLEMEKLSLKNDTDKASKQRLSKLEADLESLKQKQKNLSEHWEYEKSLMTRIRSIKEETDRVNLEIEAAEREYDLNRAAELKYGTLLSLQKQLEEAENKLMEFQQSGKSMLREEVTDVDIAEIVSKWTGIPVSNLQQSEKEKLLLLEDVLHKRVIGQDIAVKSVANAIRRSRAGLSDPNRPIASLMFMGPTGVGKTELGKTLAEFLFNTENALIRIDMSEYMEKHAVSRLVGAPPGYVGYGEGGQLTEAVRRRPYSVVLFDEIEKAHQDVFNILLQLLDDGRITDSQGRTVSFTNCVIIMTSNIGSPLILDTLRNTSDSKEAVYEIMKKQVIDMARQSFRPEFLNRIDEYIVFQPLDTTEINRIVEIQLNRVKNRLRQQKIHLQYTPEAVEHLGSLGFDPNYGARPVKRVIQQTVENEIALSVLKGDFKEDDTVLVDVSSVAIAKGLAPQKKLVLQRLENANLELVAND</sequence>
<dbReference type="Gene3D" id="1.10.8.60">
    <property type="match status" value="1"/>
</dbReference>
<dbReference type="InterPro" id="IPR028299">
    <property type="entry name" value="ClpA/B_CS2"/>
</dbReference>
<dbReference type="GO" id="GO:0016887">
    <property type="term" value="F:ATP hydrolysis activity"/>
    <property type="evidence" value="ECO:0007669"/>
    <property type="project" value="InterPro"/>
</dbReference>
<reference evidence="10" key="1">
    <citation type="submission" date="2015-04" db="UniProtKB">
        <authorList>
            <consortium name="EnsemblPlants"/>
        </authorList>
    </citation>
    <scope>IDENTIFICATION</scope>
    <source>
        <strain evidence="10">SL10</strain>
    </source>
</reference>